<evidence type="ECO:0000313" key="4">
    <source>
        <dbReference type="EMBL" id="MFC4160023.1"/>
    </source>
</evidence>
<dbReference type="EMBL" id="JBHSBU010000001">
    <property type="protein sequence ID" value="MFC4160023.1"/>
    <property type="molecule type" value="Genomic_DNA"/>
</dbReference>
<name>A0ABV8MPC4_9NEIS</name>
<evidence type="ECO:0000256" key="1">
    <source>
        <dbReference type="ARBA" id="ARBA00022723"/>
    </source>
</evidence>
<dbReference type="Gene3D" id="1.20.1440.100">
    <property type="entry name" value="SG protein - dephosphorylation function"/>
    <property type="match status" value="1"/>
</dbReference>
<keyword evidence="5" id="KW-1185">Reference proteome</keyword>
<dbReference type="NCBIfam" id="TIGR01488">
    <property type="entry name" value="HAD-SF-IB"/>
    <property type="match status" value="1"/>
</dbReference>
<accession>A0ABV8MPC4</accession>
<dbReference type="InterPro" id="IPR023214">
    <property type="entry name" value="HAD_sf"/>
</dbReference>
<dbReference type="PANTHER" id="PTHR43344:SF13">
    <property type="entry name" value="PHOSPHATASE RV3661-RELATED"/>
    <property type="match status" value="1"/>
</dbReference>
<dbReference type="Proteomes" id="UP001595791">
    <property type="component" value="Unassembled WGS sequence"/>
</dbReference>
<dbReference type="Gene3D" id="3.40.50.1000">
    <property type="entry name" value="HAD superfamily/HAD-like"/>
    <property type="match status" value="1"/>
</dbReference>
<keyword evidence="1" id="KW-0479">Metal-binding</keyword>
<evidence type="ECO:0000313" key="5">
    <source>
        <dbReference type="Proteomes" id="UP001595791"/>
    </source>
</evidence>
<evidence type="ECO:0000256" key="2">
    <source>
        <dbReference type="ARBA" id="ARBA00022801"/>
    </source>
</evidence>
<protein>
    <submittedName>
        <fullName evidence="4">HAD family hydrolase</fullName>
    </submittedName>
</protein>
<dbReference type="GO" id="GO:0016787">
    <property type="term" value="F:hydrolase activity"/>
    <property type="evidence" value="ECO:0007669"/>
    <property type="project" value="UniProtKB-KW"/>
</dbReference>
<dbReference type="PANTHER" id="PTHR43344">
    <property type="entry name" value="PHOSPHOSERINE PHOSPHATASE"/>
    <property type="match status" value="1"/>
</dbReference>
<dbReference type="RefSeq" id="WP_378164403.1">
    <property type="nucleotide sequence ID" value="NZ_JBHSBU010000001.1"/>
</dbReference>
<dbReference type="InterPro" id="IPR006385">
    <property type="entry name" value="HAD_hydro_SerB1"/>
</dbReference>
<dbReference type="InterPro" id="IPR050582">
    <property type="entry name" value="HAD-like_SerB"/>
</dbReference>
<proteinExistence type="predicted"/>
<keyword evidence="2 4" id="KW-0378">Hydrolase</keyword>
<dbReference type="SUPFAM" id="SSF56784">
    <property type="entry name" value="HAD-like"/>
    <property type="match status" value="1"/>
</dbReference>
<organism evidence="4 5">
    <name type="scientific">Chitinimonas lacunae</name>
    <dbReference type="NCBI Taxonomy" id="1963018"/>
    <lineage>
        <taxon>Bacteria</taxon>
        <taxon>Pseudomonadati</taxon>
        <taxon>Pseudomonadota</taxon>
        <taxon>Betaproteobacteria</taxon>
        <taxon>Neisseriales</taxon>
        <taxon>Chitinibacteraceae</taxon>
        <taxon>Chitinimonas</taxon>
    </lineage>
</organism>
<comment type="caution">
    <text evidence="4">The sequence shown here is derived from an EMBL/GenBank/DDBJ whole genome shotgun (WGS) entry which is preliminary data.</text>
</comment>
<dbReference type="InterPro" id="IPR036412">
    <property type="entry name" value="HAD-like_sf"/>
</dbReference>
<keyword evidence="3" id="KW-0460">Magnesium</keyword>
<reference evidence="5" key="1">
    <citation type="journal article" date="2019" name="Int. J. Syst. Evol. Microbiol.">
        <title>The Global Catalogue of Microorganisms (GCM) 10K type strain sequencing project: providing services to taxonomists for standard genome sequencing and annotation.</title>
        <authorList>
            <consortium name="The Broad Institute Genomics Platform"/>
            <consortium name="The Broad Institute Genome Sequencing Center for Infectious Disease"/>
            <person name="Wu L."/>
            <person name="Ma J."/>
        </authorList>
    </citation>
    <scope>NUCLEOTIDE SEQUENCE [LARGE SCALE GENOMIC DNA]</scope>
    <source>
        <strain evidence="5">LMG 29894</strain>
    </source>
</reference>
<dbReference type="Pfam" id="PF12710">
    <property type="entry name" value="HAD"/>
    <property type="match status" value="1"/>
</dbReference>
<sequence>MTRLTLFDLDHTLLSGDSEMAWGEFLLARGHLDAAIHAERCADWQRQYREGTLDVPAYYAFQLSLLTPFRRHELEALRREYLSERVEPMLTRRSRALVAERLAAGDLVAIVTATHRFLTEPIAALFGVEHLLATEPEADAAGDFTGRLIGEPCLREGKIVHVDAWLARLGRRWEDFDQRWFYSDSVNDIPLLEKVDRPVAVDPDPRLLAHATARGWAVLSLRDEEGLE</sequence>
<evidence type="ECO:0000256" key="3">
    <source>
        <dbReference type="ARBA" id="ARBA00022842"/>
    </source>
</evidence>
<gene>
    <name evidence="4" type="ORF">ACFOW7_11760</name>
</gene>
<dbReference type="NCBIfam" id="TIGR01490">
    <property type="entry name" value="HAD-SF-IB-hyp1"/>
    <property type="match status" value="1"/>
</dbReference>